<dbReference type="EMBL" id="FOTC01000001">
    <property type="protein sequence ID" value="SFK65875.1"/>
    <property type="molecule type" value="Genomic_DNA"/>
</dbReference>
<accession>A0A1I4BAU0</accession>
<name>A0A1I4BAU0_9EURY</name>
<keyword evidence="3" id="KW-1185">Reference proteome</keyword>
<dbReference type="Gene3D" id="2.60.120.560">
    <property type="entry name" value="Exo-inulinase, domain 1"/>
    <property type="match status" value="3"/>
</dbReference>
<feature type="domain" description="3-keto-alpha-glucoside-1,2-lyase/3-keto-2-hydroxy-glucal hydratase" evidence="1">
    <location>
        <begin position="2049"/>
        <end position="2223"/>
    </location>
</feature>
<sequence>MTQYDSDYPATRLVSSDDLPFSRVFPVEDPDRFLERLHFRTGETAYEPDTQTTTLEFDFVVEPEATFELPGLGGMTVVAGGESALLDVEVISTPDTATATFGGGVALRFPREWLTPVTRGADGWEADPTREFVELDFGGGVTVTQDFEFSFEGTNEFVLGPAMIGETGLVIEGIVAVDLSESTGLPESAAMGLDPTWRGVVFKSLELHLPDDLDVPGAPSGLEFENFHIGGGGLTGTVSGVWESGLAGDLFGMEFELRAVDIEFKETALVGASAHGTLTLPFFDGPVALTLGIAGDGTVTAALDDADGLVTVDHDAFTLDVDGLEFSSEGVPAVSLSGTLTPKLIPDAPGLRIEEVRLDANGNVHVDGGWLAVPDQYSIDFHGFSFEITAFGLGRNDDGSKWIGLNGGITFVDELSAGASVDGLQVTWFDEGPNAGAPPSVSFNGVGVELEIPDAVRFKGAVSYTESTLPNGETDHRFEGAISLELLALDLSVDGKLVVGTRSEPSGTYPYCAVYLDAELPTGIPLFSTGLSLYGFSGLYAQNMAPALQEDESWFSREQDVDSWYHRSPAGATGFGGSPPKWPAERGAFAFGAGVTLGTASDNGYSFSGNLLLVIAFPGPVVMLNGESTILSERSELDGGEPNFSSLAVLDSRAGTFSFGLDAQYRYGDGGELIDIGASIEAFFALNDPTAWHIYIGRKQPKEKRIRSTLFSLFEANSYVMLDPRQLALGAWYGYDESVSFGPLGVDIEAWIAGDALVSFQPAHFSAALAARGAVRLRAFGFTAGVSLDASISAEVFDPFHLRGSFRVALELPGFLPDPSATVSLEWGPRKEVPDLPDPLKDIAISHELTTTTWPLEADGASPPSGELPVVPLDGRPEVTFSASVHDDGYDVLSVTDGTPAPIGENAHPVDPEYVRIGDPAANEGPVNVRYGLSDVRVERQTATGWEAMADVYGSWAPVPTLPEGERIEGGAPPMANTKLTLFTPNPFEYVRHTGGTWGDTLADRAGAYPCLDDRVCFDFEEVTQTEFSARTAEEHGFEITEITRQDKPAWPTFSHIVQGWTKPQDGAESQAIDVETDPWDLTTVTTNDGVRQGLSVGFEPKEETTIVQLLGITLPQAYRSVSVTVRVDKHCDGVFLIGTDSEGQMVFDSASNSGLDQTFTVTSTDGTLDEVAILTLYDVAILAPNMGDLSLVSVCAATRDLTGVTAFEQVREQTLREQVTRLGDEGEVFDPYSTYRIVVETTVQAHGVDDFEWYSDEWQTTDYAYFRTDGPPALAELSVPAGSDPTQFDSGLSDLTRYVRGTTPETIPARGDHPKLPRPVYRAYDVGARFNRSYVDRLYWAGNRDLTLVLFDRNNEPVRSADGRLHTAPNQWGKQETVLHDVAERQWLRAIGEGNCVSATEALLARADLLETPIGLGVLAPDEVYDARLLARLLGETFRTPSYDDGTDPWTVHSLGDSSPDWSVVGHATLSGARATPSGDGFYLQQRESSAPSGFASADLSAIEAGVDVIRFAAASGTAVSRITAVDVASSTIEVDGNPSFDQSRWTIPGRGTLRQRADGDDTASLWIRDAVAGAPDASTWSDYCVTTTMTLDAPRASAGVAVHYDHETHAHVRYVIDGATDERQLVFDDGSQSHVLERDSETPVVSGHPYEIAFETVAGTLKVYEDDVCVFEYTVTTPPVGGVALFARGSVEFGALRVDDVSAEAPIAYQFGFTTSQFANVAHHLGSYTEETWTATATAAVEPTPSVALAAADAIPSLDEARAYEATVGALDRSSGGASSRIETTLIRHEGTNRGLLIESPEPIDWERTTLGVSHTETASQVITPPDGLKVTDVSYGTNEEVGVLVSAEGDYTNHRVEFRQGGSGYGPVLTDAAFVDTDTAALSAYRVPNNDSWERAGSLIRCIPDGVATTLPVDDSFSVTGVWSVTFDSPATNTVGIDFRIDGDEGYRFTVGPAGRRLFQYDGSTETIHWEDGTVQPTADAMTIRVEAFDETLSVFVDETLVCAIADPGGRQGSFGPFVDGTEPVVVRNVSAHEHVWRPTLFAEEFDDSTLAGWTVVDEPPETTRRSQWRVADGTLEQDSNIYGFHGEPYGEPGTFIHTEESFADGRVTVRFRSDDNDAIGVMVRCVDDDNYYRFSMDAERAYRRFDRQVDGITQPLWQDDVAFEVGHEYVFTLECDGDQFTGYLDGVELFRVQDDTLEAGSIALYCRANVAAKFHDVRVTAAAEQWIPYHTFDTATPTLVGTQLRLHTGSTPNVTGAGIRPIVVGESPRLPPTGAELRIVGPDGVRHERMVIPDSAFSTCRGVTLSRAHDGTGVLLRVGDELDSGTYRIVAEYARAGDVVLSQNGDSSPEEMTLDIVVSESVTHE</sequence>
<dbReference type="STRING" id="553466.SAMN04487950_0436"/>
<protein>
    <recommendedName>
        <fullName evidence="1">3-keto-alpha-glucoside-1,2-lyase/3-keto-2-hydroxy-glucal hydratase domain-containing protein</fullName>
    </recommendedName>
</protein>
<dbReference type="RefSeq" id="WP_089865137.1">
    <property type="nucleotide sequence ID" value="NZ_FOTC01000001.1"/>
</dbReference>
<evidence type="ECO:0000313" key="2">
    <source>
        <dbReference type="EMBL" id="SFK65875.1"/>
    </source>
</evidence>
<dbReference type="Pfam" id="PF06439">
    <property type="entry name" value="3keto-disac_hyd"/>
    <property type="match status" value="1"/>
</dbReference>
<gene>
    <name evidence="2" type="ORF">SAMN04487950_0436</name>
</gene>
<evidence type="ECO:0000259" key="1">
    <source>
        <dbReference type="Pfam" id="PF06439"/>
    </source>
</evidence>
<dbReference type="GO" id="GO:0016787">
    <property type="term" value="F:hydrolase activity"/>
    <property type="evidence" value="ECO:0007669"/>
    <property type="project" value="InterPro"/>
</dbReference>
<proteinExistence type="predicted"/>
<evidence type="ECO:0000313" key="3">
    <source>
        <dbReference type="Proteomes" id="UP000199607"/>
    </source>
</evidence>
<dbReference type="Proteomes" id="UP000199607">
    <property type="component" value="Unassembled WGS sequence"/>
</dbReference>
<organism evidence="2 3">
    <name type="scientific">Halogranum rubrum</name>
    <dbReference type="NCBI Taxonomy" id="553466"/>
    <lineage>
        <taxon>Archaea</taxon>
        <taxon>Methanobacteriati</taxon>
        <taxon>Methanobacteriota</taxon>
        <taxon>Stenosarchaea group</taxon>
        <taxon>Halobacteria</taxon>
        <taxon>Halobacteriales</taxon>
        <taxon>Haloferacaceae</taxon>
    </lineage>
</organism>
<dbReference type="InterPro" id="IPR010496">
    <property type="entry name" value="AL/BT2_dom"/>
</dbReference>
<reference evidence="3" key="1">
    <citation type="submission" date="2016-10" db="EMBL/GenBank/DDBJ databases">
        <authorList>
            <person name="Varghese N."/>
            <person name="Submissions S."/>
        </authorList>
    </citation>
    <scope>NUCLEOTIDE SEQUENCE [LARGE SCALE GENOMIC DNA]</scope>
    <source>
        <strain evidence="3">CGMCC 1.7738</strain>
    </source>
</reference>